<keyword evidence="3" id="KW-1185">Reference proteome</keyword>
<dbReference type="Proteomes" id="UP001215598">
    <property type="component" value="Unassembled WGS sequence"/>
</dbReference>
<proteinExistence type="predicted"/>
<dbReference type="EMBL" id="JARKIB010000340">
    <property type="protein sequence ID" value="KAJ7713596.1"/>
    <property type="molecule type" value="Genomic_DNA"/>
</dbReference>
<evidence type="ECO:0000313" key="2">
    <source>
        <dbReference type="EMBL" id="KAJ7713596.1"/>
    </source>
</evidence>
<feature type="domain" description="Azaphilone pigments biosynthesis cluster protein L N-terminal" evidence="1">
    <location>
        <begin position="1"/>
        <end position="193"/>
    </location>
</feature>
<reference evidence="2" key="1">
    <citation type="submission" date="2023-03" db="EMBL/GenBank/DDBJ databases">
        <title>Massive genome expansion in bonnet fungi (Mycena s.s.) driven by repeated elements and novel gene families across ecological guilds.</title>
        <authorList>
            <consortium name="Lawrence Berkeley National Laboratory"/>
            <person name="Harder C.B."/>
            <person name="Miyauchi S."/>
            <person name="Viragh M."/>
            <person name="Kuo A."/>
            <person name="Thoen E."/>
            <person name="Andreopoulos B."/>
            <person name="Lu D."/>
            <person name="Skrede I."/>
            <person name="Drula E."/>
            <person name="Henrissat B."/>
            <person name="Morin E."/>
            <person name="Kohler A."/>
            <person name="Barry K."/>
            <person name="LaButti K."/>
            <person name="Morin E."/>
            <person name="Salamov A."/>
            <person name="Lipzen A."/>
            <person name="Mereny Z."/>
            <person name="Hegedus B."/>
            <person name="Baldrian P."/>
            <person name="Stursova M."/>
            <person name="Weitz H."/>
            <person name="Taylor A."/>
            <person name="Grigoriev I.V."/>
            <person name="Nagy L.G."/>
            <person name="Martin F."/>
            <person name="Kauserud H."/>
        </authorList>
    </citation>
    <scope>NUCLEOTIDE SEQUENCE</scope>
    <source>
        <strain evidence="2">CBHHK182m</strain>
    </source>
</reference>
<comment type="caution">
    <text evidence="2">The sequence shown here is derived from an EMBL/GenBank/DDBJ whole genome shotgun (WGS) entry which is preliminary data.</text>
</comment>
<gene>
    <name evidence="2" type="ORF">B0H16DRAFT_541034</name>
</gene>
<accession>A0AAD7MEV7</accession>
<dbReference type="AlphaFoldDB" id="A0AAD7MEV7"/>
<evidence type="ECO:0000313" key="3">
    <source>
        <dbReference type="Proteomes" id="UP001215598"/>
    </source>
</evidence>
<dbReference type="Pfam" id="PF17111">
    <property type="entry name" value="PigL_N"/>
    <property type="match status" value="1"/>
</dbReference>
<name>A0AAD7MEV7_9AGAR</name>
<dbReference type="InterPro" id="IPR031348">
    <property type="entry name" value="PigL_N"/>
</dbReference>
<protein>
    <recommendedName>
        <fullName evidence="1">Azaphilone pigments biosynthesis cluster protein L N-terminal domain-containing protein</fullName>
    </recommendedName>
</protein>
<organism evidence="2 3">
    <name type="scientific">Mycena metata</name>
    <dbReference type="NCBI Taxonomy" id="1033252"/>
    <lineage>
        <taxon>Eukaryota</taxon>
        <taxon>Fungi</taxon>
        <taxon>Dikarya</taxon>
        <taxon>Basidiomycota</taxon>
        <taxon>Agaricomycotina</taxon>
        <taxon>Agaricomycetes</taxon>
        <taxon>Agaricomycetidae</taxon>
        <taxon>Agaricales</taxon>
        <taxon>Marasmiineae</taxon>
        <taxon>Mycenaceae</taxon>
        <taxon>Mycena</taxon>
    </lineage>
</organism>
<sequence length="315" mass="34492">MDAVGLAASVLALVQGAAFLLEYVKDVKDGPSERAELRLSLAALPGLLTSLKDQFDNTAPNTVGAVAAANLAIQDGPFTQLIALLQRIQSKLNIPSSRTGELWQKLKWTLDKADVTELLLKVERVKSLIMLALQNNHVALSREIQKDVQELHQQMEDVSSRVSAVSVKVEDVAQRVFQRIEPMAANVKQLQDHEINADLRDFAQWLSPLDFQANQDNFFSKCASGTGDWLIKHPEARSESCLSGERNALSMGHRPLWVQASTGKKIVRRDGEGGGITAHGRKRVVVLVLPPGAHSARMVADANANARSTTRPQYP</sequence>
<evidence type="ECO:0000259" key="1">
    <source>
        <dbReference type="Pfam" id="PF17111"/>
    </source>
</evidence>